<comment type="caution">
    <text evidence="1">The sequence shown here is derived from an EMBL/GenBank/DDBJ whole genome shotgun (WGS) entry which is preliminary data.</text>
</comment>
<dbReference type="EMBL" id="JACEIK010006667">
    <property type="protein sequence ID" value="MCE2056082.1"/>
    <property type="molecule type" value="Genomic_DNA"/>
</dbReference>
<sequence length="101" mass="11333">MELQPSMKRENTRYPVPVKNEGQLREEGILGGEKKNTEMGCDDSLFLVYLLTSLRKSDMYLGGRPGMATFATRQSAAMACVKSLHILAWHLWGSRDKGAWA</sequence>
<gene>
    <name evidence="1" type="ORF">HAX54_044021</name>
</gene>
<evidence type="ECO:0000313" key="1">
    <source>
        <dbReference type="EMBL" id="MCE2056082.1"/>
    </source>
</evidence>
<accession>A0ABS8W254</accession>
<name>A0ABS8W254_DATST</name>
<protein>
    <submittedName>
        <fullName evidence="1">Uncharacterized protein</fullName>
    </submittedName>
</protein>
<proteinExistence type="predicted"/>
<keyword evidence="2" id="KW-1185">Reference proteome</keyword>
<dbReference type="Proteomes" id="UP000823775">
    <property type="component" value="Unassembled WGS sequence"/>
</dbReference>
<organism evidence="1 2">
    <name type="scientific">Datura stramonium</name>
    <name type="common">Jimsonweed</name>
    <name type="synonym">Common thornapple</name>
    <dbReference type="NCBI Taxonomy" id="4076"/>
    <lineage>
        <taxon>Eukaryota</taxon>
        <taxon>Viridiplantae</taxon>
        <taxon>Streptophyta</taxon>
        <taxon>Embryophyta</taxon>
        <taxon>Tracheophyta</taxon>
        <taxon>Spermatophyta</taxon>
        <taxon>Magnoliopsida</taxon>
        <taxon>eudicotyledons</taxon>
        <taxon>Gunneridae</taxon>
        <taxon>Pentapetalae</taxon>
        <taxon>asterids</taxon>
        <taxon>lamiids</taxon>
        <taxon>Solanales</taxon>
        <taxon>Solanaceae</taxon>
        <taxon>Solanoideae</taxon>
        <taxon>Datureae</taxon>
        <taxon>Datura</taxon>
    </lineage>
</organism>
<reference evidence="1 2" key="1">
    <citation type="journal article" date="2021" name="BMC Genomics">
        <title>Datura genome reveals duplications of psychoactive alkaloid biosynthetic genes and high mutation rate following tissue culture.</title>
        <authorList>
            <person name="Rajewski A."/>
            <person name="Carter-House D."/>
            <person name="Stajich J."/>
            <person name="Litt A."/>
        </authorList>
    </citation>
    <scope>NUCLEOTIDE SEQUENCE [LARGE SCALE GENOMIC DNA]</scope>
    <source>
        <strain evidence="1">AR-01</strain>
    </source>
</reference>
<evidence type="ECO:0000313" key="2">
    <source>
        <dbReference type="Proteomes" id="UP000823775"/>
    </source>
</evidence>